<dbReference type="EMBL" id="JAMKPW020000044">
    <property type="protein sequence ID" value="KAK8192686.1"/>
    <property type="molecule type" value="Genomic_DNA"/>
</dbReference>
<reference evidence="1" key="1">
    <citation type="submission" date="2024-02" db="EMBL/GenBank/DDBJ databases">
        <title>Metagenome Assembled Genome of Zalaria obscura JY119.</title>
        <authorList>
            <person name="Vighnesh L."/>
            <person name="Jagadeeshwari U."/>
            <person name="Venkata Ramana C."/>
            <person name="Sasikala C."/>
        </authorList>
    </citation>
    <scope>NUCLEOTIDE SEQUENCE</scope>
    <source>
        <strain evidence="1">JY119</strain>
    </source>
</reference>
<sequence length="768" mass="83728">MMASQAPRRALQSLPRARRFSTTPAPAAVSPYRSQTRVQTSSKQQRNVTETAKREQSAAATVSPQRATPSPAFNRTDMRANDVQPLQPFRQPEMDHSFVGMKGGEIFHEMMLRQNVKHIFGYPGGAILPVFDAIYNSKHFDFILPRHEQGAGHMAEGYARASGKPGVVLVTSGPGATNVITPMQDALMDGTPMVVFCGQVPTSALGSDAFQEADIVGISRACTKWNVMVKNIAELPRRINEAFEIATSGRPGPVLVDLPKDVTGGTLTRPIPMSSTLPSHPSAATLAARELSKMQLEAAIRKSAELINVAKKPVVYAGAGVLGHPDGPKLLKELSEKAQIPVTTTLQGLGGYDELDPKALHMLGMHGSAFANMAMQEADLILALGARFDDRITGHVPRFAPQARLAEAEGRGGIIHFDIMPKNINKVVQATEAVEGDVTANLKLMLPQVESRSEADRAEWFGQIKHWKERFPWAYEKESGPESLIKPQTVISMLSDLTANRKHETVIATGVGQHQMWAAQHFRWRYPRTMVTSGGLGTMGFGLPAAIGAKVACPEKLVVDIDGDASFSMTLTELSTAAEFNIGVKVLVLNNEEQGMVTQWQSLFFNDRFAHTHQRNADFVKLGDAMGVQAKRVSKIDELEDSLKWLIEGSGDGPALLEVVTDQKVPVLPMVPGGSALHEFLVYDAAKEKERRAKTRERLQPRRASSLLNVSCALIPPIMPTMWLSDSQKIGVAFCSGGGFFLIGGVIMFFDRAMCVQSLCSTSWNNIY</sequence>
<proteinExistence type="predicted"/>
<protein>
    <submittedName>
        <fullName evidence="1">Acetolactate synthase, mitochondrial</fullName>
        <ecNumber evidence="1">2.2.1.6</ecNumber>
    </submittedName>
</protein>
<keyword evidence="2" id="KW-1185">Reference proteome</keyword>
<name>A0ACC3S2S7_9PEZI</name>
<organism evidence="1 2">
    <name type="scientific">Zalaria obscura</name>
    <dbReference type="NCBI Taxonomy" id="2024903"/>
    <lineage>
        <taxon>Eukaryota</taxon>
        <taxon>Fungi</taxon>
        <taxon>Dikarya</taxon>
        <taxon>Ascomycota</taxon>
        <taxon>Pezizomycotina</taxon>
        <taxon>Dothideomycetes</taxon>
        <taxon>Dothideomycetidae</taxon>
        <taxon>Dothideales</taxon>
        <taxon>Zalariaceae</taxon>
        <taxon>Zalaria</taxon>
    </lineage>
</organism>
<dbReference type="EC" id="2.2.1.6" evidence="1"/>
<gene>
    <name evidence="1" type="primary">ILV2</name>
    <name evidence="1" type="ORF">M8818_007858</name>
</gene>
<keyword evidence="1" id="KW-0808">Transferase</keyword>
<evidence type="ECO:0000313" key="2">
    <source>
        <dbReference type="Proteomes" id="UP001320706"/>
    </source>
</evidence>
<comment type="caution">
    <text evidence="1">The sequence shown here is derived from an EMBL/GenBank/DDBJ whole genome shotgun (WGS) entry which is preliminary data.</text>
</comment>
<evidence type="ECO:0000313" key="1">
    <source>
        <dbReference type="EMBL" id="KAK8192686.1"/>
    </source>
</evidence>
<dbReference type="Proteomes" id="UP001320706">
    <property type="component" value="Unassembled WGS sequence"/>
</dbReference>
<accession>A0ACC3S2S7</accession>